<keyword evidence="2" id="KW-0472">Membrane</keyword>
<keyword evidence="2" id="KW-1133">Transmembrane helix</keyword>
<dbReference type="RefSeq" id="WP_354553298.1">
    <property type="nucleotide sequence ID" value="NZ_JBEPSM010000003.1"/>
</dbReference>
<proteinExistence type="predicted"/>
<feature type="region of interest" description="Disordered" evidence="1">
    <location>
        <begin position="71"/>
        <end position="106"/>
    </location>
</feature>
<comment type="caution">
    <text evidence="3">The sequence shown here is derived from an EMBL/GenBank/DDBJ whole genome shotgun (WGS) entry which is preliminary data.</text>
</comment>
<reference evidence="3 4" key="1">
    <citation type="submission" date="2024-06" db="EMBL/GenBank/DDBJ databases">
        <title>Sorghum-associated microbial communities from plants grown in Nebraska, USA.</title>
        <authorList>
            <person name="Schachtman D."/>
        </authorList>
    </citation>
    <scope>NUCLEOTIDE SEQUENCE [LARGE SCALE GENOMIC DNA]</scope>
    <source>
        <strain evidence="3 4">3207</strain>
    </source>
</reference>
<keyword evidence="4" id="KW-1185">Reference proteome</keyword>
<evidence type="ECO:0000256" key="2">
    <source>
        <dbReference type="SAM" id="Phobius"/>
    </source>
</evidence>
<evidence type="ECO:0008006" key="5">
    <source>
        <dbReference type="Google" id="ProtNLM"/>
    </source>
</evidence>
<dbReference type="EMBL" id="JBEPSM010000003">
    <property type="protein sequence ID" value="MET4635741.1"/>
    <property type="molecule type" value="Genomic_DNA"/>
</dbReference>
<feature type="compositionally biased region" description="Pro residues" evidence="1">
    <location>
        <begin position="75"/>
        <end position="84"/>
    </location>
</feature>
<evidence type="ECO:0000313" key="4">
    <source>
        <dbReference type="Proteomes" id="UP001549321"/>
    </source>
</evidence>
<evidence type="ECO:0000313" key="3">
    <source>
        <dbReference type="EMBL" id="MET4635741.1"/>
    </source>
</evidence>
<sequence length="124" mass="13614">MTTYRTFTISGPRGTTSWKDKLRLGLALVVGAGVVFAALVVSLSIALILIPVLAVVYLFRRRILRSFLARAMPPGAAPPGPRPDPAAQTAYEEPNPFRAPSRGRPDEVIIDAEYRVVDPDEERR</sequence>
<gene>
    <name evidence="3" type="ORF">ABIE08_003692</name>
</gene>
<dbReference type="Proteomes" id="UP001549321">
    <property type="component" value="Unassembled WGS sequence"/>
</dbReference>
<feature type="transmembrane region" description="Helical" evidence="2">
    <location>
        <begin position="26"/>
        <end position="59"/>
    </location>
</feature>
<protein>
    <recommendedName>
        <fullName evidence="5">DUF2244 domain-containing protein</fullName>
    </recommendedName>
</protein>
<organism evidence="3 4">
    <name type="scientific">Kaistia defluvii</name>
    <dbReference type="NCBI Taxonomy" id="410841"/>
    <lineage>
        <taxon>Bacteria</taxon>
        <taxon>Pseudomonadati</taxon>
        <taxon>Pseudomonadota</taxon>
        <taxon>Alphaproteobacteria</taxon>
        <taxon>Hyphomicrobiales</taxon>
        <taxon>Kaistiaceae</taxon>
        <taxon>Kaistia</taxon>
    </lineage>
</organism>
<keyword evidence="2" id="KW-0812">Transmembrane</keyword>
<accession>A0ABV2R512</accession>
<name>A0ABV2R512_9HYPH</name>
<evidence type="ECO:0000256" key="1">
    <source>
        <dbReference type="SAM" id="MobiDB-lite"/>
    </source>
</evidence>